<dbReference type="InterPro" id="IPR003006">
    <property type="entry name" value="Ig/MHC_CS"/>
</dbReference>
<organism evidence="6 7">
    <name type="scientific">Leptobrachium leishanense</name>
    <name type="common">Leishan spiny toad</name>
    <dbReference type="NCBI Taxonomy" id="445787"/>
    <lineage>
        <taxon>Eukaryota</taxon>
        <taxon>Metazoa</taxon>
        <taxon>Chordata</taxon>
        <taxon>Craniata</taxon>
        <taxon>Vertebrata</taxon>
        <taxon>Euteleostomi</taxon>
        <taxon>Amphibia</taxon>
        <taxon>Batrachia</taxon>
        <taxon>Anura</taxon>
        <taxon>Pelobatoidea</taxon>
        <taxon>Megophryidae</taxon>
        <taxon>Leptobrachium</taxon>
    </lineage>
</organism>
<dbReference type="Ensembl" id="ENSLLET00000048011.1">
    <property type="protein sequence ID" value="ENSLLEP00000046175.1"/>
    <property type="gene ID" value="ENSLLEG00000029270.1"/>
</dbReference>
<feature type="chain" id="PRO_5034692744" description="Ig-like domain-containing protein" evidence="4">
    <location>
        <begin position="18"/>
        <end position="784"/>
    </location>
</feature>
<dbReference type="CDD" id="cd00098">
    <property type="entry name" value="IgC1"/>
    <property type="match status" value="2"/>
</dbReference>
<dbReference type="GeneTree" id="ENSGT00940000163371"/>
<accession>A0A8C5R1H3</accession>
<feature type="domain" description="Ig-like" evidence="5">
    <location>
        <begin position="570"/>
        <end position="679"/>
    </location>
</feature>
<feature type="domain" description="Ig-like" evidence="5">
    <location>
        <begin position="334"/>
        <end position="456"/>
    </location>
</feature>
<dbReference type="Proteomes" id="UP000694569">
    <property type="component" value="Unplaced"/>
</dbReference>
<dbReference type="FunFam" id="2.60.40.10:FF:001774">
    <property type="entry name" value="Uncharacterized LOC100216153"/>
    <property type="match status" value="1"/>
</dbReference>
<evidence type="ECO:0000313" key="7">
    <source>
        <dbReference type="Proteomes" id="UP000694569"/>
    </source>
</evidence>
<dbReference type="Gene3D" id="2.60.40.10">
    <property type="entry name" value="Immunoglobulins"/>
    <property type="match status" value="6"/>
</dbReference>
<dbReference type="InterPro" id="IPR003599">
    <property type="entry name" value="Ig_sub"/>
</dbReference>
<dbReference type="SMART" id="SM00409">
    <property type="entry name" value="IG"/>
    <property type="match status" value="2"/>
</dbReference>
<dbReference type="PROSITE" id="PS00290">
    <property type="entry name" value="IG_MHC"/>
    <property type="match status" value="2"/>
</dbReference>
<evidence type="ECO:0000313" key="6">
    <source>
        <dbReference type="Ensembl" id="ENSLLEP00000046175.1"/>
    </source>
</evidence>
<feature type="signal peptide" evidence="4">
    <location>
        <begin position="1"/>
        <end position="17"/>
    </location>
</feature>
<keyword evidence="3" id="KW-0812">Transmembrane</keyword>
<evidence type="ECO:0000256" key="4">
    <source>
        <dbReference type="SAM" id="SignalP"/>
    </source>
</evidence>
<feature type="compositionally biased region" description="Polar residues" evidence="2">
    <location>
        <begin position="513"/>
        <end position="523"/>
    </location>
</feature>
<dbReference type="InterPro" id="IPR013783">
    <property type="entry name" value="Ig-like_fold"/>
</dbReference>
<sequence length="784" mass="90861">MELLLIILIFQTYQTLSFPKIPSQTALVDSDAIIPYTFSDHPPTDPEFLSVRWYCQGKEVLSFDGKETISNPRFSLDSGATTRGQASLSIRNISIEDEGIYKCFITYLFQNRETEIQLYVQARPYLTVTKATVIKNEESLLRCLATGFYPKGIEFTWSKAGQDIHDYNLHKPQQMPNGTYSVISEVSVVPTEEFKHQSFSCQVNHVSLENPIQKMFHINFGVAPLIEIDYQNFSLGEEQILTCRVRGFYPERIIVKWFLNGTHEEKDSIRRLDQFVLVSSCKFKPTCQHQQMIISCQVEHDTLPAPTQKNLTIHLEECVPYRIHWWIFTAFILPIVIISYIWHRHKLKQASQVKFKVNHITAEKKLQHRSANTLHCTASYGMKKLTVQWFEEKSGVRREVKEIQIYREERPYTVEESRRLLHISSLTFNADIKYHKDVKLICRASCDDETREETYTCTEIVAKPNALDFRPQISESGYVQITLVFECFYPKEISINWKNTAEMSPQREKHTSNEPAQTNEDGTYTLESRYKFPGDYLKTPSCGVTVTWRHLSLDTEYKKYLKSTDLPWRPQIGQICKPPILINVEVHLECVISNYFPDKLTVCWYKNRGVSREKLPENPGGRYQVKHSRRDEQEDKTFKCCTSVTFTPTLADDQGAEFICRVQHPLLEGPSETSTGNLEVLGRPEVGDIIMLDYQTFQVTVDKLFPKLICIEWHMVNTLTGESESVTGDITKNMNSDGSCNFISNCKPPTERIQSDQKYEMQAEISHRSLPDPIRKSYPFERKF</sequence>
<reference evidence="6" key="2">
    <citation type="submission" date="2025-09" db="UniProtKB">
        <authorList>
            <consortium name="Ensembl"/>
        </authorList>
    </citation>
    <scope>IDENTIFICATION</scope>
</reference>
<dbReference type="PANTHER" id="PTHR23411">
    <property type="entry name" value="TAPASIN"/>
    <property type="match status" value="1"/>
</dbReference>
<feature type="region of interest" description="Disordered" evidence="2">
    <location>
        <begin position="503"/>
        <end position="523"/>
    </location>
</feature>
<reference evidence="6" key="1">
    <citation type="submission" date="2025-08" db="UniProtKB">
        <authorList>
            <consortium name="Ensembl"/>
        </authorList>
    </citation>
    <scope>IDENTIFICATION</scope>
</reference>
<evidence type="ECO:0000259" key="5">
    <source>
        <dbReference type="PROSITE" id="PS50835"/>
    </source>
</evidence>
<keyword evidence="1" id="KW-0393">Immunoglobulin domain</keyword>
<dbReference type="InterPro" id="IPR013106">
    <property type="entry name" value="Ig_V-set"/>
</dbReference>
<feature type="transmembrane region" description="Helical" evidence="3">
    <location>
        <begin position="323"/>
        <end position="342"/>
    </location>
</feature>
<dbReference type="InterPro" id="IPR050380">
    <property type="entry name" value="Immune_Resp_Modulators"/>
</dbReference>
<keyword evidence="7" id="KW-1185">Reference proteome</keyword>
<dbReference type="InterPro" id="IPR003597">
    <property type="entry name" value="Ig_C1-set"/>
</dbReference>
<feature type="domain" description="Ig-like" evidence="5">
    <location>
        <begin position="19"/>
        <end position="117"/>
    </location>
</feature>
<keyword evidence="3" id="KW-1133">Transmembrane helix</keyword>
<dbReference type="InterPro" id="IPR036179">
    <property type="entry name" value="Ig-like_dom_sf"/>
</dbReference>
<dbReference type="PROSITE" id="PS50835">
    <property type="entry name" value="IG_LIKE"/>
    <property type="match status" value="5"/>
</dbReference>
<keyword evidence="4" id="KW-0732">Signal</keyword>
<evidence type="ECO:0000256" key="1">
    <source>
        <dbReference type="ARBA" id="ARBA00023319"/>
    </source>
</evidence>
<dbReference type="Pfam" id="PF07686">
    <property type="entry name" value="V-set"/>
    <property type="match status" value="1"/>
</dbReference>
<dbReference type="InterPro" id="IPR007110">
    <property type="entry name" value="Ig-like_dom"/>
</dbReference>
<name>A0A8C5R1H3_9ANUR</name>
<dbReference type="SMART" id="SM00407">
    <property type="entry name" value="IGc1"/>
    <property type="match status" value="3"/>
</dbReference>
<dbReference type="OrthoDB" id="6370831at2759"/>
<feature type="domain" description="Ig-like" evidence="5">
    <location>
        <begin position="124"/>
        <end position="213"/>
    </location>
</feature>
<proteinExistence type="predicted"/>
<keyword evidence="3" id="KW-0472">Membrane</keyword>
<dbReference type="SMART" id="SM00406">
    <property type="entry name" value="IGv"/>
    <property type="match status" value="1"/>
</dbReference>
<evidence type="ECO:0000256" key="3">
    <source>
        <dbReference type="SAM" id="Phobius"/>
    </source>
</evidence>
<dbReference type="AlphaFoldDB" id="A0A8C5R1H3"/>
<feature type="domain" description="Ig-like" evidence="5">
    <location>
        <begin position="224"/>
        <end position="312"/>
    </location>
</feature>
<dbReference type="SUPFAM" id="SSF48726">
    <property type="entry name" value="Immunoglobulin"/>
    <property type="match status" value="4"/>
</dbReference>
<evidence type="ECO:0000256" key="2">
    <source>
        <dbReference type="SAM" id="MobiDB-lite"/>
    </source>
</evidence>
<protein>
    <recommendedName>
        <fullName evidence="5">Ig-like domain-containing protein</fullName>
    </recommendedName>
</protein>
<dbReference type="Pfam" id="PF07654">
    <property type="entry name" value="C1-set"/>
    <property type="match status" value="3"/>
</dbReference>